<feature type="compositionally biased region" description="Polar residues" evidence="1">
    <location>
        <begin position="226"/>
        <end position="236"/>
    </location>
</feature>
<reference evidence="2 3" key="1">
    <citation type="journal article" date="2024" name="Plant Biotechnol. J.">
        <title>Dendrobium thyrsiflorum genome and its molecular insights into genes involved in important horticultural traits.</title>
        <authorList>
            <person name="Chen B."/>
            <person name="Wang J.Y."/>
            <person name="Zheng P.J."/>
            <person name="Li K.L."/>
            <person name="Liang Y.M."/>
            <person name="Chen X.F."/>
            <person name="Zhang C."/>
            <person name="Zhao X."/>
            <person name="He X."/>
            <person name="Zhang G.Q."/>
            <person name="Liu Z.J."/>
            <person name="Xu Q."/>
        </authorList>
    </citation>
    <scope>NUCLEOTIDE SEQUENCE [LARGE SCALE GENOMIC DNA]</scope>
    <source>
        <strain evidence="2">GZMU011</strain>
    </source>
</reference>
<dbReference type="EMBL" id="JANQDX010000009">
    <property type="protein sequence ID" value="KAL0918622.1"/>
    <property type="molecule type" value="Genomic_DNA"/>
</dbReference>
<comment type="caution">
    <text evidence="2">The sequence shown here is derived from an EMBL/GenBank/DDBJ whole genome shotgun (WGS) entry which is preliminary data.</text>
</comment>
<evidence type="ECO:0000313" key="3">
    <source>
        <dbReference type="Proteomes" id="UP001552299"/>
    </source>
</evidence>
<feature type="compositionally biased region" description="Polar residues" evidence="1">
    <location>
        <begin position="177"/>
        <end position="191"/>
    </location>
</feature>
<name>A0ABD0V7W2_DENTH</name>
<dbReference type="Proteomes" id="UP001552299">
    <property type="component" value="Unassembled WGS sequence"/>
</dbReference>
<protein>
    <submittedName>
        <fullName evidence="2">Uncharacterized protein</fullName>
    </submittedName>
</protein>
<dbReference type="AlphaFoldDB" id="A0ABD0V7W2"/>
<evidence type="ECO:0000313" key="2">
    <source>
        <dbReference type="EMBL" id="KAL0918622.1"/>
    </source>
</evidence>
<feature type="compositionally biased region" description="Basic and acidic residues" evidence="1">
    <location>
        <begin position="1"/>
        <end position="10"/>
    </location>
</feature>
<proteinExistence type="predicted"/>
<sequence length="280" mass="31483">MKKMIEDKQKPATSKTTGGHGRGGNPNPFRGRENPEVEVLEGSDGMPHLEPLSREDMSMGYDRRWADFVGRREEFHCRGAEFEGRREEIQRRVEYKHLIGFPTDFSLFFLCWLLSTAENSSFLAVFPIRFGRNHATATVIIGKTAGNAEWSHHPRSSRPQQPLLLALIKGDRRKPSRSPSLPYSKPTSLRYKTTYPPQAPVSTSAPLVSASPLPIRTAPNRDSRTQVRPNSSSRHQTFVSLLLPHALPLRHLQPTASSRLHLRPTRLSAPPDPCSSRSLP</sequence>
<organism evidence="2 3">
    <name type="scientific">Dendrobium thyrsiflorum</name>
    <name type="common">Pinecone-like raceme dendrobium</name>
    <name type="synonym">Orchid</name>
    <dbReference type="NCBI Taxonomy" id="117978"/>
    <lineage>
        <taxon>Eukaryota</taxon>
        <taxon>Viridiplantae</taxon>
        <taxon>Streptophyta</taxon>
        <taxon>Embryophyta</taxon>
        <taxon>Tracheophyta</taxon>
        <taxon>Spermatophyta</taxon>
        <taxon>Magnoliopsida</taxon>
        <taxon>Liliopsida</taxon>
        <taxon>Asparagales</taxon>
        <taxon>Orchidaceae</taxon>
        <taxon>Epidendroideae</taxon>
        <taxon>Malaxideae</taxon>
        <taxon>Dendrobiinae</taxon>
        <taxon>Dendrobium</taxon>
    </lineage>
</organism>
<keyword evidence="3" id="KW-1185">Reference proteome</keyword>
<feature type="region of interest" description="Disordered" evidence="1">
    <location>
        <begin position="255"/>
        <end position="280"/>
    </location>
</feature>
<feature type="region of interest" description="Disordered" evidence="1">
    <location>
        <begin position="1"/>
        <end position="53"/>
    </location>
</feature>
<accession>A0ABD0V7W2</accession>
<gene>
    <name evidence="2" type="ORF">M5K25_010640</name>
</gene>
<evidence type="ECO:0000256" key="1">
    <source>
        <dbReference type="SAM" id="MobiDB-lite"/>
    </source>
</evidence>
<feature type="region of interest" description="Disordered" evidence="1">
    <location>
        <begin position="169"/>
        <end position="236"/>
    </location>
</feature>